<name>A0A8A4ZFW3_9MICO</name>
<accession>A0A8A4ZFW3</accession>
<dbReference type="SMART" id="SM00858">
    <property type="entry name" value="SAF"/>
    <property type="match status" value="1"/>
</dbReference>
<dbReference type="RefSeq" id="WP_227424620.1">
    <property type="nucleotide sequence ID" value="NZ_CP071868.1"/>
</dbReference>
<dbReference type="Proteomes" id="UP000663937">
    <property type="component" value="Chromosome"/>
</dbReference>
<dbReference type="KEGG" id="psic:J4E96_04615"/>
<feature type="domain" description="SAF" evidence="2">
    <location>
        <begin position="51"/>
        <end position="115"/>
    </location>
</feature>
<keyword evidence="1" id="KW-0472">Membrane</keyword>
<sequence>MDTLAAEMASPVAARLRRPGWRDPRLLVGLLIIVGAMALGSWAVSTAASSTPVYLASATLTAGDRLDAADLTVAQVRLDDAEAARYLPATAAPPTGLVVLRTVQRGELVPASAVGAAGSLDVRPVPIAVADEPPAGMVPGALVDLWVIPEARDGVPAQEPHLLASALDVAEVARPSGGFAVGGTSTVHVLVPTGDLPAILGALATEGSVRVVLVPGSGG</sequence>
<evidence type="ECO:0000259" key="2">
    <source>
        <dbReference type="SMART" id="SM00858"/>
    </source>
</evidence>
<keyword evidence="4" id="KW-1185">Reference proteome</keyword>
<gene>
    <name evidence="3" type="ORF">J4E96_04615</name>
</gene>
<dbReference type="Pfam" id="PF08666">
    <property type="entry name" value="SAF"/>
    <property type="match status" value="1"/>
</dbReference>
<protein>
    <submittedName>
        <fullName evidence="3">SAF domain-containing protein</fullName>
    </submittedName>
</protein>
<evidence type="ECO:0000313" key="4">
    <source>
        <dbReference type="Proteomes" id="UP000663937"/>
    </source>
</evidence>
<evidence type="ECO:0000256" key="1">
    <source>
        <dbReference type="SAM" id="Phobius"/>
    </source>
</evidence>
<dbReference type="CDD" id="cd11614">
    <property type="entry name" value="SAF_CpaB_FlgA_like"/>
    <property type="match status" value="1"/>
</dbReference>
<keyword evidence="1" id="KW-1133">Transmembrane helix</keyword>
<feature type="transmembrane region" description="Helical" evidence="1">
    <location>
        <begin position="26"/>
        <end position="44"/>
    </location>
</feature>
<dbReference type="InterPro" id="IPR013974">
    <property type="entry name" value="SAF"/>
</dbReference>
<organism evidence="3 4">
    <name type="scientific">Pengzhenrongella sicca</name>
    <dbReference type="NCBI Taxonomy" id="2819238"/>
    <lineage>
        <taxon>Bacteria</taxon>
        <taxon>Bacillati</taxon>
        <taxon>Actinomycetota</taxon>
        <taxon>Actinomycetes</taxon>
        <taxon>Micrococcales</taxon>
        <taxon>Pengzhenrongella</taxon>
    </lineage>
</organism>
<dbReference type="EMBL" id="CP071868">
    <property type="protein sequence ID" value="QTE30291.1"/>
    <property type="molecule type" value="Genomic_DNA"/>
</dbReference>
<reference evidence="3" key="1">
    <citation type="submission" date="2021-03" db="EMBL/GenBank/DDBJ databases">
        <title>Pengzhenrongella sicca gen. nov., sp. nov., a new member of suborder Micrococcineae isolated from High-Arctic tundra soil.</title>
        <authorList>
            <person name="Peng F."/>
        </authorList>
    </citation>
    <scope>NUCLEOTIDE SEQUENCE</scope>
    <source>
        <strain evidence="3">LRZ-2</strain>
    </source>
</reference>
<evidence type="ECO:0000313" key="3">
    <source>
        <dbReference type="EMBL" id="QTE30291.1"/>
    </source>
</evidence>
<proteinExistence type="predicted"/>
<keyword evidence="1" id="KW-0812">Transmembrane</keyword>
<dbReference type="AlphaFoldDB" id="A0A8A4ZFW3"/>